<protein>
    <recommendedName>
        <fullName evidence="6">Protein Skeletor</fullName>
    </recommendedName>
</protein>
<reference evidence="4" key="2">
    <citation type="journal article" date="2022" name="Res Sq">
        <title>Comparative Genomics Reveals Insights into the Divergent Evolution of Astigmatic Mites and Household Pest Adaptations.</title>
        <authorList>
            <person name="Xiong Q."/>
            <person name="Wan A.T.-Y."/>
            <person name="Liu X.-Y."/>
            <person name="Fung C.S.-H."/>
            <person name="Xiao X."/>
            <person name="Malainual N."/>
            <person name="Hou J."/>
            <person name="Wang L."/>
            <person name="Wang M."/>
            <person name="Yang K."/>
            <person name="Cui Y."/>
            <person name="Leung E."/>
            <person name="Nong W."/>
            <person name="Shin S.-K."/>
            <person name="Au S."/>
            <person name="Jeong K.Y."/>
            <person name="Chew F.T."/>
            <person name="Hui J."/>
            <person name="Leung T.F."/>
            <person name="Tungtrongchitr A."/>
            <person name="Zhong N."/>
            <person name="Liu Z."/>
            <person name="Tsui S."/>
        </authorList>
    </citation>
    <scope>NUCLEOTIDE SEQUENCE</scope>
    <source>
        <strain evidence="4">Derf</strain>
        <tissue evidence="4">Whole organism</tissue>
    </source>
</reference>
<sequence>MVPLSSFTSFKSSKCKFHSTMIIILFSWLLFGALSSLDPMDIGNNRYFGKYVGSFNRDWNNNHHRHHNIIVAGDVYFVNKHTLFLYNFSFDGQESDVYFKVGGYNIGHNGGHGSEGIILPDELGRFHQLGRYQNQNILLTLPKGISVDKIRLISLWSKRLLKNLAEIRIFKSIAIPEMKNLGPLMDTKDLVKAKTVMAVDDKTILIRKLYYSIECLRCGFFVGHGTIPNFYGIKIPDEHASFSKLRNYYNEDIILRLPRDISLNNIDWFAIYDPENNKNYGYIRINNKDLNIPPSMAFMLTYVTLFSNCESILPGLMHVSWEIRHPDIYIQLEARIGKYNIHLLMDNSLLGAILQTDFQSSNQYAAFGLSGSLKQSKMIGSDIFVTYYDADSNKVVLEDFTVTAKTQCNIQTGIGVCPDTVVGGNNNLELLMSSYIDGLIKVTFRRTISVMGDHQNDLPFLVHDPNPIVAAIGTLDTHKNPSYHTVAVNTKYHQSKYRPMTVVNFGRKNHKRNCHENLWDKVINEPANIFNTIANSQLSETEIIYELRPWKPAIIKTNNNHVFHVVIGPAGNAQQGYTSITGQESPGIAFWINDLLIPELHVVRGHDYTFLIETGDNRTDRKHYHPFYITDSREGGNPNNFSVNHHIYAGVKFHDDIVDPKPGTGRYCELIESSRVDPSFIYSIEDYRKTLRLYCGKGNVGSFRWRPDNNTPDIVFYQSFTEKNMGWKIKVSSSSSRISLLKTLAFIIIVVVILL</sequence>
<evidence type="ECO:0000313" key="4">
    <source>
        <dbReference type="EMBL" id="KAH9528323.1"/>
    </source>
</evidence>
<feature type="domain" description="DM13" evidence="3">
    <location>
        <begin position="182"/>
        <end position="286"/>
    </location>
</feature>
<dbReference type="AlphaFoldDB" id="A0A922LAG4"/>
<dbReference type="PROSITE" id="PS51549">
    <property type="entry name" value="DM13"/>
    <property type="match status" value="2"/>
</dbReference>
<comment type="caution">
    <text evidence="4">The sequence shown here is derived from an EMBL/GenBank/DDBJ whole genome shotgun (WGS) entry which is preliminary data.</text>
</comment>
<dbReference type="Pfam" id="PF25489">
    <property type="entry name" value="At5g54830"/>
    <property type="match status" value="1"/>
</dbReference>
<feature type="domain" description="DM13" evidence="3">
    <location>
        <begin position="53"/>
        <end position="170"/>
    </location>
</feature>
<keyword evidence="1" id="KW-0677">Repeat</keyword>
<evidence type="ECO:0000259" key="3">
    <source>
        <dbReference type="PROSITE" id="PS51549"/>
    </source>
</evidence>
<dbReference type="PANTHER" id="PTHR24036:SF5">
    <property type="entry name" value="THROMBOMODULIN"/>
    <property type="match status" value="1"/>
</dbReference>
<dbReference type="PROSITE" id="PS50836">
    <property type="entry name" value="DOMON"/>
    <property type="match status" value="1"/>
</dbReference>
<evidence type="ECO:0000259" key="2">
    <source>
        <dbReference type="PROSITE" id="PS50836"/>
    </source>
</evidence>
<reference evidence="4" key="1">
    <citation type="submission" date="2013-05" db="EMBL/GenBank/DDBJ databases">
        <authorList>
            <person name="Yim A.K.Y."/>
            <person name="Chan T.F."/>
            <person name="Ji K.M."/>
            <person name="Liu X.Y."/>
            <person name="Zhou J.W."/>
            <person name="Li R.Q."/>
            <person name="Yang K.Y."/>
            <person name="Li J."/>
            <person name="Li M."/>
            <person name="Law P.T.W."/>
            <person name="Wu Y.L."/>
            <person name="Cai Z.L."/>
            <person name="Qin H."/>
            <person name="Bao Y."/>
            <person name="Leung R.K.K."/>
            <person name="Ng P.K.S."/>
            <person name="Zou J."/>
            <person name="Zhong X.J."/>
            <person name="Ran P.X."/>
            <person name="Zhong N.S."/>
            <person name="Liu Z.G."/>
            <person name="Tsui S.K.W."/>
        </authorList>
    </citation>
    <scope>NUCLEOTIDE SEQUENCE</scope>
    <source>
        <strain evidence="4">Derf</strain>
        <tissue evidence="4">Whole organism</tissue>
    </source>
</reference>
<gene>
    <name evidence="4" type="ORF">DERF_002275</name>
</gene>
<feature type="domain" description="DOMON" evidence="2">
    <location>
        <begin position="337"/>
        <end position="473"/>
    </location>
</feature>
<dbReference type="InterPro" id="IPR052126">
    <property type="entry name" value="Spindle_Org/Thrombomodulin"/>
</dbReference>
<dbReference type="CDD" id="cd09631">
    <property type="entry name" value="DOMON_DOH"/>
    <property type="match status" value="1"/>
</dbReference>
<dbReference type="InterPro" id="IPR019545">
    <property type="entry name" value="DM13_domain"/>
</dbReference>
<evidence type="ECO:0000313" key="5">
    <source>
        <dbReference type="Proteomes" id="UP000790347"/>
    </source>
</evidence>
<accession>A0A922LAG4</accession>
<dbReference type="InterPro" id="IPR045266">
    <property type="entry name" value="DOH_DOMON"/>
</dbReference>
<dbReference type="EMBL" id="ASGP02000001">
    <property type="protein sequence ID" value="KAH9528323.1"/>
    <property type="molecule type" value="Genomic_DNA"/>
</dbReference>
<proteinExistence type="predicted"/>
<evidence type="ECO:0000256" key="1">
    <source>
        <dbReference type="ARBA" id="ARBA00022737"/>
    </source>
</evidence>
<dbReference type="Pfam" id="PF10517">
    <property type="entry name" value="DM13"/>
    <property type="match status" value="2"/>
</dbReference>
<evidence type="ECO:0008006" key="6">
    <source>
        <dbReference type="Google" id="ProtNLM"/>
    </source>
</evidence>
<dbReference type="InterPro" id="IPR057443">
    <property type="entry name" value="At5g54830-like"/>
</dbReference>
<dbReference type="SMART" id="SM00664">
    <property type="entry name" value="DoH"/>
    <property type="match status" value="1"/>
</dbReference>
<keyword evidence="5" id="KW-1185">Reference proteome</keyword>
<dbReference type="SMART" id="SM00686">
    <property type="entry name" value="DM13"/>
    <property type="match status" value="2"/>
</dbReference>
<dbReference type="PANTHER" id="PTHR24036">
    <property type="entry name" value="SKELETOR-RELATED"/>
    <property type="match status" value="1"/>
</dbReference>
<dbReference type="InterPro" id="IPR005018">
    <property type="entry name" value="DOMON_domain"/>
</dbReference>
<dbReference type="Proteomes" id="UP000790347">
    <property type="component" value="Unassembled WGS sequence"/>
</dbReference>
<organism evidence="4 5">
    <name type="scientific">Dermatophagoides farinae</name>
    <name type="common">American house dust mite</name>
    <dbReference type="NCBI Taxonomy" id="6954"/>
    <lineage>
        <taxon>Eukaryota</taxon>
        <taxon>Metazoa</taxon>
        <taxon>Ecdysozoa</taxon>
        <taxon>Arthropoda</taxon>
        <taxon>Chelicerata</taxon>
        <taxon>Arachnida</taxon>
        <taxon>Acari</taxon>
        <taxon>Acariformes</taxon>
        <taxon>Sarcoptiformes</taxon>
        <taxon>Astigmata</taxon>
        <taxon>Psoroptidia</taxon>
        <taxon>Analgoidea</taxon>
        <taxon>Pyroglyphidae</taxon>
        <taxon>Dermatophagoidinae</taxon>
        <taxon>Dermatophagoides</taxon>
    </lineage>
</organism>
<name>A0A922LAG4_DERFA</name>